<evidence type="ECO:0000256" key="8">
    <source>
        <dbReference type="ARBA" id="ARBA00022737"/>
    </source>
</evidence>
<evidence type="ECO:0000256" key="5">
    <source>
        <dbReference type="ARBA" id="ARBA00012251"/>
    </source>
</evidence>
<comment type="cofactor">
    <cofactor evidence="2">
        <name>Zn(2+)</name>
        <dbReference type="ChEBI" id="CHEBI:29105"/>
    </cofactor>
</comment>
<keyword evidence="7" id="KW-0479">Metal-binding</keyword>
<dbReference type="Pfam" id="PF01485">
    <property type="entry name" value="IBR"/>
    <property type="match status" value="1"/>
</dbReference>
<feature type="region of interest" description="Disordered" evidence="13">
    <location>
        <begin position="63"/>
        <end position="96"/>
    </location>
</feature>
<keyword evidence="17" id="KW-1185">Reference proteome</keyword>
<evidence type="ECO:0000256" key="4">
    <source>
        <dbReference type="ARBA" id="ARBA00005884"/>
    </source>
</evidence>
<protein>
    <recommendedName>
        <fullName evidence="5">RBR-type E3 ubiquitin transferase</fullName>
        <ecNumber evidence="5">2.3.2.31</ecNumber>
    </recommendedName>
</protein>
<comment type="similarity">
    <text evidence="4">Belongs to the RBR family. Ariadne subfamily.</text>
</comment>
<dbReference type="PROSITE" id="PS50089">
    <property type="entry name" value="ZF_RING_2"/>
    <property type="match status" value="1"/>
</dbReference>
<evidence type="ECO:0000256" key="13">
    <source>
        <dbReference type="SAM" id="MobiDB-lite"/>
    </source>
</evidence>
<dbReference type="Gene3D" id="1.20.120.1750">
    <property type="match status" value="1"/>
</dbReference>
<evidence type="ECO:0000256" key="6">
    <source>
        <dbReference type="ARBA" id="ARBA00022679"/>
    </source>
</evidence>
<evidence type="ECO:0000256" key="9">
    <source>
        <dbReference type="ARBA" id="ARBA00022771"/>
    </source>
</evidence>
<dbReference type="InterPro" id="IPR031127">
    <property type="entry name" value="E3_UB_ligase_RBR"/>
</dbReference>
<keyword evidence="11" id="KW-0862">Zinc</keyword>
<feature type="domain" description="RING-type" evidence="14">
    <location>
        <begin position="327"/>
        <end position="372"/>
    </location>
</feature>
<keyword evidence="10" id="KW-0833">Ubl conjugation pathway</keyword>
<evidence type="ECO:0000313" key="17">
    <source>
        <dbReference type="Proteomes" id="UP000636709"/>
    </source>
</evidence>
<evidence type="ECO:0000256" key="7">
    <source>
        <dbReference type="ARBA" id="ARBA00022723"/>
    </source>
</evidence>
<dbReference type="SUPFAM" id="SSF57850">
    <property type="entry name" value="RING/U-box"/>
    <property type="match status" value="2"/>
</dbReference>
<dbReference type="PROSITE" id="PS00518">
    <property type="entry name" value="ZF_RING_1"/>
    <property type="match status" value="1"/>
</dbReference>
<keyword evidence="8" id="KW-0677">Repeat</keyword>
<feature type="compositionally biased region" description="Acidic residues" evidence="13">
    <location>
        <begin position="74"/>
        <end position="96"/>
    </location>
</feature>
<proteinExistence type="inferred from homology"/>
<dbReference type="PROSITE" id="PS51873">
    <property type="entry name" value="TRIAD"/>
    <property type="match status" value="1"/>
</dbReference>
<dbReference type="GO" id="GO:0061630">
    <property type="term" value="F:ubiquitin protein ligase activity"/>
    <property type="evidence" value="ECO:0007669"/>
    <property type="project" value="UniProtKB-EC"/>
</dbReference>
<evidence type="ECO:0000259" key="15">
    <source>
        <dbReference type="PROSITE" id="PS51873"/>
    </source>
</evidence>
<evidence type="ECO:0000256" key="2">
    <source>
        <dbReference type="ARBA" id="ARBA00001947"/>
    </source>
</evidence>
<gene>
    <name evidence="16" type="ORF">HU200_037598</name>
</gene>
<keyword evidence="6" id="KW-0808">Transferase</keyword>
<reference evidence="16" key="1">
    <citation type="submission" date="2020-07" db="EMBL/GenBank/DDBJ databases">
        <title>Genome sequence and genetic diversity analysis of an under-domesticated orphan crop, white fonio (Digitaria exilis).</title>
        <authorList>
            <person name="Bennetzen J.L."/>
            <person name="Chen S."/>
            <person name="Ma X."/>
            <person name="Wang X."/>
            <person name="Yssel A.E.J."/>
            <person name="Chaluvadi S.R."/>
            <person name="Johnson M."/>
            <person name="Gangashetty P."/>
            <person name="Hamidou F."/>
            <person name="Sanogo M.D."/>
            <person name="Zwaenepoel A."/>
            <person name="Wallace J."/>
            <person name="Van De Peer Y."/>
            <person name="Van Deynze A."/>
        </authorList>
    </citation>
    <scope>NUCLEOTIDE SEQUENCE</scope>
    <source>
        <tissue evidence="16">Leaves</tissue>
    </source>
</reference>
<feature type="region of interest" description="Disordered" evidence="13">
    <location>
        <begin position="294"/>
        <end position="314"/>
    </location>
</feature>
<organism evidence="16 17">
    <name type="scientific">Digitaria exilis</name>
    <dbReference type="NCBI Taxonomy" id="1010633"/>
    <lineage>
        <taxon>Eukaryota</taxon>
        <taxon>Viridiplantae</taxon>
        <taxon>Streptophyta</taxon>
        <taxon>Embryophyta</taxon>
        <taxon>Tracheophyta</taxon>
        <taxon>Spermatophyta</taxon>
        <taxon>Magnoliopsida</taxon>
        <taxon>Liliopsida</taxon>
        <taxon>Poales</taxon>
        <taxon>Poaceae</taxon>
        <taxon>PACMAD clade</taxon>
        <taxon>Panicoideae</taxon>
        <taxon>Panicodae</taxon>
        <taxon>Paniceae</taxon>
        <taxon>Anthephorinae</taxon>
        <taxon>Digitaria</taxon>
    </lineage>
</organism>
<feature type="domain" description="RING-type" evidence="15">
    <location>
        <begin position="323"/>
        <end position="511"/>
    </location>
</feature>
<dbReference type="EC" id="2.3.2.31" evidence="5"/>
<dbReference type="Proteomes" id="UP000636709">
    <property type="component" value="Unassembled WGS sequence"/>
</dbReference>
<dbReference type="PANTHER" id="PTHR11685">
    <property type="entry name" value="RBR FAMILY RING FINGER AND IBR DOMAIN-CONTAINING"/>
    <property type="match status" value="1"/>
</dbReference>
<name>A0A835BDY5_9POAL</name>
<accession>A0A835BDY5</accession>
<comment type="caution">
    <text evidence="16">The sequence shown here is derived from an EMBL/GenBank/DDBJ whole genome shotgun (WGS) entry which is preliminary data.</text>
</comment>
<evidence type="ECO:0000256" key="11">
    <source>
        <dbReference type="ARBA" id="ARBA00022833"/>
    </source>
</evidence>
<dbReference type="InterPro" id="IPR002867">
    <property type="entry name" value="IBR_dom"/>
</dbReference>
<dbReference type="InterPro" id="IPR044066">
    <property type="entry name" value="TRIAD_supradom"/>
</dbReference>
<evidence type="ECO:0000256" key="12">
    <source>
        <dbReference type="PROSITE-ProRule" id="PRU00175"/>
    </source>
</evidence>
<dbReference type="AlphaFoldDB" id="A0A835BDY5"/>
<evidence type="ECO:0000256" key="10">
    <source>
        <dbReference type="ARBA" id="ARBA00022786"/>
    </source>
</evidence>
<evidence type="ECO:0000259" key="14">
    <source>
        <dbReference type="PROSITE" id="PS50089"/>
    </source>
</evidence>
<dbReference type="GO" id="GO:0016567">
    <property type="term" value="P:protein ubiquitination"/>
    <property type="evidence" value="ECO:0007669"/>
    <property type="project" value="InterPro"/>
</dbReference>
<dbReference type="OrthoDB" id="10009520at2759"/>
<dbReference type="InterPro" id="IPR017907">
    <property type="entry name" value="Znf_RING_CS"/>
</dbReference>
<dbReference type="Gene3D" id="3.30.40.10">
    <property type="entry name" value="Zinc/RING finger domain, C3HC4 (zinc finger)"/>
    <property type="match status" value="1"/>
</dbReference>
<dbReference type="InterPro" id="IPR001841">
    <property type="entry name" value="Znf_RING"/>
</dbReference>
<dbReference type="EMBL" id="JACEFO010001897">
    <property type="protein sequence ID" value="KAF8695367.1"/>
    <property type="molecule type" value="Genomic_DNA"/>
</dbReference>
<dbReference type="GO" id="GO:0008270">
    <property type="term" value="F:zinc ion binding"/>
    <property type="evidence" value="ECO:0007669"/>
    <property type="project" value="UniProtKB-KW"/>
</dbReference>
<keyword evidence="9 12" id="KW-0863">Zinc-finger</keyword>
<evidence type="ECO:0000313" key="16">
    <source>
        <dbReference type="EMBL" id="KAF8695367.1"/>
    </source>
</evidence>
<comment type="catalytic activity">
    <reaction evidence="1">
        <text>[E2 ubiquitin-conjugating enzyme]-S-ubiquitinyl-L-cysteine + [acceptor protein]-L-lysine = [E2 ubiquitin-conjugating enzyme]-L-cysteine + [acceptor protein]-N(6)-ubiquitinyl-L-lysine.</text>
        <dbReference type="EC" id="2.3.2.31"/>
    </reaction>
</comment>
<evidence type="ECO:0000256" key="1">
    <source>
        <dbReference type="ARBA" id="ARBA00001798"/>
    </source>
</evidence>
<sequence length="511" mass="57130">MGHKKQLQKGIVQHAMAMNIKEAGMQEAYNNTQELMAASNSKVEEVIANDATAIAEIVEVSTQDATMQQQEKEQWDDEDEEMEVDHNDDDDEDEEGEEGLNYFITENNEQDMELPSAQAMQWLFPIGREVDGNTTTAAVAAPTAEAGQGGVHFVNPLEYMEEDNNYMNYVDTMLPVQTGRNRARAFPLETRIQATMTEWPDASTNNNPIPVESIRQTLLNSYDSNTVFIGMVEGADNDWYDSIAHDAQMMEQMEDPGINAIASPLQLPRSQAPDQEPTAKEPNPKLSISKIWGLHPSELDPDEPGPSTRAQSRVAPLADDEVAKFDCGICLETLPIFDLFHGMSCTHKFCVVCMDKYIKGRTRAGEVPIPCPDPSCMEEGNDSILNPEDCKKSIDFDVFCAWTNLLTENAIPPNQRVYCPNRECGIMLEMVESTCTNKTPSKVPCPVCNHLMCASCRMDWSSDGSGQHDCTEGPDAELMKQLAAQHQWKKCPRCRYYVERTTGCDVMTCRY</sequence>
<dbReference type="InterPro" id="IPR013083">
    <property type="entry name" value="Znf_RING/FYVE/PHD"/>
</dbReference>
<comment type="function">
    <text evidence="3">Might act as an E3 ubiquitin-protein ligase, or as part of E3 complex, which accepts ubiquitin from specific E2 ubiquitin-conjugating enzymes and then transfers it to substrates.</text>
</comment>
<evidence type="ECO:0000256" key="3">
    <source>
        <dbReference type="ARBA" id="ARBA00003976"/>
    </source>
</evidence>